<organism evidence="10 11">
    <name type="scientific">Podospora australis</name>
    <dbReference type="NCBI Taxonomy" id="1536484"/>
    <lineage>
        <taxon>Eukaryota</taxon>
        <taxon>Fungi</taxon>
        <taxon>Dikarya</taxon>
        <taxon>Ascomycota</taxon>
        <taxon>Pezizomycotina</taxon>
        <taxon>Sordariomycetes</taxon>
        <taxon>Sordariomycetidae</taxon>
        <taxon>Sordariales</taxon>
        <taxon>Podosporaceae</taxon>
        <taxon>Podospora</taxon>
    </lineage>
</organism>
<keyword evidence="3 8" id="KW-0812">Transmembrane</keyword>
<evidence type="ECO:0000256" key="8">
    <source>
        <dbReference type="SAM" id="Phobius"/>
    </source>
</evidence>
<evidence type="ECO:0000313" key="10">
    <source>
        <dbReference type="EMBL" id="KAK4187541.1"/>
    </source>
</evidence>
<evidence type="ECO:0000259" key="9">
    <source>
        <dbReference type="Pfam" id="PF00324"/>
    </source>
</evidence>
<accession>A0AAN6WT81</accession>
<feature type="transmembrane region" description="Helical" evidence="8">
    <location>
        <begin position="87"/>
        <end position="107"/>
    </location>
</feature>
<evidence type="ECO:0000256" key="4">
    <source>
        <dbReference type="ARBA" id="ARBA00022970"/>
    </source>
</evidence>
<feature type="transmembrane region" description="Helical" evidence="8">
    <location>
        <begin position="302"/>
        <end position="319"/>
    </location>
</feature>
<evidence type="ECO:0000256" key="6">
    <source>
        <dbReference type="ARBA" id="ARBA00023136"/>
    </source>
</evidence>
<protein>
    <submittedName>
        <fullName evidence="10">Dicarboxylic amino acid permease</fullName>
    </submittedName>
</protein>
<keyword evidence="11" id="KW-1185">Reference proteome</keyword>
<feature type="region of interest" description="Disordered" evidence="7">
    <location>
        <begin position="1"/>
        <end position="25"/>
    </location>
</feature>
<dbReference type="EMBL" id="MU864401">
    <property type="protein sequence ID" value="KAK4187541.1"/>
    <property type="molecule type" value="Genomic_DNA"/>
</dbReference>
<keyword evidence="6 8" id="KW-0472">Membrane</keyword>
<keyword evidence="2" id="KW-0813">Transport</keyword>
<sequence length="543" mass="59067">MASFFTRKRATGSHDEKHPDSPPPLAVQDGAVQQAGYSSEEGIVDEAADDLHRGMKPRQLNMMAIAGAIGTGLIIGTGTTLKFGPGSLLIGYVLMGFVVYIVMVALGEMGAWLPHKKSFSGYASRFVDPAMGFATGWNYFFKYVIVLPNNLTATGIILQFWLPNLNVSVWITVFGVAIILLNLIHVSFFGEAEFWMSLIKALVILTLILLCFIIALGGGPNGVRSGFYYWQNPGAFAQYTTTVAGVKTVVEGETGRFLGVWACIVQATFAYLGTELVGVAFGETPDPKKNVPRAVRQTLMRIVFFYVAGVLVLGMAVPYNSDLLAAATKNKVGGLASPFTVAAQHAGVNKLADAVNGMLLIFTISAANSDIYLASRTAWALAKDGQAPHIMQRTNKRGVPIPAVALSSIFVALGYMNATKDASTVFGYFVSLVTVFGALNWIAVLVSYLAMIRGMEAQGLPRSIMPYRNPLLPYAAYPALFITILVIIFSGYSAFIPHFQVDKFITSYIGIPVYIINIFVWKWIKKTKRVRPEEMDLITGRRS</sequence>
<reference evidence="10" key="2">
    <citation type="submission" date="2023-05" db="EMBL/GenBank/DDBJ databases">
        <authorList>
            <consortium name="Lawrence Berkeley National Laboratory"/>
            <person name="Steindorff A."/>
            <person name="Hensen N."/>
            <person name="Bonometti L."/>
            <person name="Westerberg I."/>
            <person name="Brannstrom I.O."/>
            <person name="Guillou S."/>
            <person name="Cros-Aarteil S."/>
            <person name="Calhoun S."/>
            <person name="Haridas S."/>
            <person name="Kuo A."/>
            <person name="Mondo S."/>
            <person name="Pangilinan J."/>
            <person name="Riley R."/>
            <person name="Labutti K."/>
            <person name="Andreopoulos B."/>
            <person name="Lipzen A."/>
            <person name="Chen C."/>
            <person name="Yanf M."/>
            <person name="Daum C."/>
            <person name="Ng V."/>
            <person name="Clum A."/>
            <person name="Ohm R."/>
            <person name="Martin F."/>
            <person name="Silar P."/>
            <person name="Natvig D."/>
            <person name="Lalanne C."/>
            <person name="Gautier V."/>
            <person name="Ament-Velasquez S.L."/>
            <person name="Kruys A."/>
            <person name="Hutchinson M.I."/>
            <person name="Powell A.J."/>
            <person name="Barry K."/>
            <person name="Miller A.N."/>
            <person name="Grigoriev I.V."/>
            <person name="Debuchy R."/>
            <person name="Gladieux P."/>
            <person name="Thoren M.H."/>
            <person name="Johannesson H."/>
        </authorList>
    </citation>
    <scope>NUCLEOTIDE SEQUENCE</scope>
    <source>
        <strain evidence="10">PSN309</strain>
    </source>
</reference>
<dbReference type="PIRSF" id="PIRSF006060">
    <property type="entry name" value="AA_transporter"/>
    <property type="match status" value="1"/>
</dbReference>
<feature type="transmembrane region" description="Helical" evidence="8">
    <location>
        <begin position="471"/>
        <end position="492"/>
    </location>
</feature>
<gene>
    <name evidence="10" type="ORF">QBC35DRAFT_551877</name>
</gene>
<feature type="transmembrane region" description="Helical" evidence="8">
    <location>
        <begin position="60"/>
        <end position="81"/>
    </location>
</feature>
<evidence type="ECO:0000256" key="2">
    <source>
        <dbReference type="ARBA" id="ARBA00022448"/>
    </source>
</evidence>
<dbReference type="FunFam" id="1.20.1740.10:FF:000006">
    <property type="entry name" value="General amino acid permease"/>
    <property type="match status" value="1"/>
</dbReference>
<dbReference type="Proteomes" id="UP001302126">
    <property type="component" value="Unassembled WGS sequence"/>
</dbReference>
<dbReference type="AlphaFoldDB" id="A0AAN6WT81"/>
<evidence type="ECO:0000256" key="3">
    <source>
        <dbReference type="ARBA" id="ARBA00022692"/>
    </source>
</evidence>
<dbReference type="InterPro" id="IPR004841">
    <property type="entry name" value="AA-permease/SLC12A_dom"/>
</dbReference>
<dbReference type="GO" id="GO:0016020">
    <property type="term" value="C:membrane"/>
    <property type="evidence" value="ECO:0007669"/>
    <property type="project" value="UniProtKB-SubCell"/>
</dbReference>
<dbReference type="PANTHER" id="PTHR43341:SF9">
    <property type="entry name" value="DICARBOXYLIC AMINO ACID PERMEASE"/>
    <property type="match status" value="1"/>
</dbReference>
<comment type="subcellular location">
    <subcellularLocation>
        <location evidence="1">Membrane</location>
        <topology evidence="1">Multi-pass membrane protein</topology>
    </subcellularLocation>
</comment>
<evidence type="ECO:0000313" key="11">
    <source>
        <dbReference type="Proteomes" id="UP001302126"/>
    </source>
</evidence>
<keyword evidence="4" id="KW-0029">Amino-acid transport</keyword>
<feature type="compositionally biased region" description="Basic residues" evidence="7">
    <location>
        <begin position="1"/>
        <end position="11"/>
    </location>
</feature>
<feature type="domain" description="Amino acid permease/ SLC12A" evidence="9">
    <location>
        <begin position="61"/>
        <end position="529"/>
    </location>
</feature>
<dbReference type="GO" id="GO:0015171">
    <property type="term" value="F:amino acid transmembrane transporter activity"/>
    <property type="evidence" value="ECO:0007669"/>
    <property type="project" value="TreeGrafter"/>
</dbReference>
<reference evidence="10" key="1">
    <citation type="journal article" date="2023" name="Mol. Phylogenet. Evol.">
        <title>Genome-scale phylogeny and comparative genomics of the fungal order Sordariales.</title>
        <authorList>
            <person name="Hensen N."/>
            <person name="Bonometti L."/>
            <person name="Westerberg I."/>
            <person name="Brannstrom I.O."/>
            <person name="Guillou S."/>
            <person name="Cros-Aarteil S."/>
            <person name="Calhoun S."/>
            <person name="Haridas S."/>
            <person name="Kuo A."/>
            <person name="Mondo S."/>
            <person name="Pangilinan J."/>
            <person name="Riley R."/>
            <person name="LaButti K."/>
            <person name="Andreopoulos B."/>
            <person name="Lipzen A."/>
            <person name="Chen C."/>
            <person name="Yan M."/>
            <person name="Daum C."/>
            <person name="Ng V."/>
            <person name="Clum A."/>
            <person name="Steindorff A."/>
            <person name="Ohm R.A."/>
            <person name="Martin F."/>
            <person name="Silar P."/>
            <person name="Natvig D.O."/>
            <person name="Lalanne C."/>
            <person name="Gautier V."/>
            <person name="Ament-Velasquez S.L."/>
            <person name="Kruys A."/>
            <person name="Hutchinson M.I."/>
            <person name="Powell A.J."/>
            <person name="Barry K."/>
            <person name="Miller A.N."/>
            <person name="Grigoriev I.V."/>
            <person name="Debuchy R."/>
            <person name="Gladieux P."/>
            <person name="Hiltunen Thoren M."/>
            <person name="Johannesson H."/>
        </authorList>
    </citation>
    <scope>NUCLEOTIDE SEQUENCE</scope>
    <source>
        <strain evidence="10">PSN309</strain>
    </source>
</reference>
<evidence type="ECO:0000256" key="7">
    <source>
        <dbReference type="SAM" id="MobiDB-lite"/>
    </source>
</evidence>
<name>A0AAN6WT81_9PEZI</name>
<feature type="transmembrane region" description="Helical" evidence="8">
    <location>
        <begin position="258"/>
        <end position="281"/>
    </location>
</feature>
<feature type="transmembrane region" description="Helical" evidence="8">
    <location>
        <begin position="167"/>
        <end position="189"/>
    </location>
</feature>
<proteinExistence type="predicted"/>
<feature type="transmembrane region" description="Helical" evidence="8">
    <location>
        <begin position="428"/>
        <end position="450"/>
    </location>
</feature>
<evidence type="ECO:0000256" key="5">
    <source>
        <dbReference type="ARBA" id="ARBA00022989"/>
    </source>
</evidence>
<feature type="transmembrane region" description="Helical" evidence="8">
    <location>
        <begin position="504"/>
        <end position="524"/>
    </location>
</feature>
<dbReference type="PANTHER" id="PTHR43341">
    <property type="entry name" value="AMINO ACID PERMEASE"/>
    <property type="match status" value="1"/>
</dbReference>
<feature type="transmembrane region" description="Helical" evidence="8">
    <location>
        <begin position="399"/>
        <end position="416"/>
    </location>
</feature>
<dbReference type="Pfam" id="PF00324">
    <property type="entry name" value="AA_permease"/>
    <property type="match status" value="1"/>
</dbReference>
<feature type="transmembrane region" description="Helical" evidence="8">
    <location>
        <begin position="140"/>
        <end position="161"/>
    </location>
</feature>
<keyword evidence="5 8" id="KW-1133">Transmembrane helix</keyword>
<feature type="transmembrane region" description="Helical" evidence="8">
    <location>
        <begin position="201"/>
        <end position="219"/>
    </location>
</feature>
<dbReference type="Gene3D" id="1.20.1740.10">
    <property type="entry name" value="Amino acid/polyamine transporter I"/>
    <property type="match status" value="1"/>
</dbReference>
<comment type="caution">
    <text evidence="10">The sequence shown here is derived from an EMBL/GenBank/DDBJ whole genome shotgun (WGS) entry which is preliminary data.</text>
</comment>
<evidence type="ECO:0000256" key="1">
    <source>
        <dbReference type="ARBA" id="ARBA00004141"/>
    </source>
</evidence>
<dbReference type="InterPro" id="IPR050524">
    <property type="entry name" value="APC_YAT"/>
</dbReference>